<evidence type="ECO:0000256" key="6">
    <source>
        <dbReference type="SAM" id="MobiDB-lite"/>
    </source>
</evidence>
<dbReference type="GO" id="GO:0055107">
    <property type="term" value="P:Golgi to secretory granule transport"/>
    <property type="evidence" value="ECO:0007669"/>
    <property type="project" value="TreeGrafter"/>
</dbReference>
<name>A0AAV6H9M5_9TELE</name>
<evidence type="ECO:0000256" key="5">
    <source>
        <dbReference type="SAM" id="Coils"/>
    </source>
</evidence>
<keyword evidence="1 5" id="KW-0175">Coiled coil</keyword>
<accession>A0AAV6H9M5</accession>
<feature type="region of interest" description="Disordered" evidence="6">
    <location>
        <begin position="1"/>
        <end position="33"/>
    </location>
</feature>
<evidence type="ECO:0000313" key="7">
    <source>
        <dbReference type="EMBL" id="KAG5283903.1"/>
    </source>
</evidence>
<evidence type="ECO:0000256" key="2">
    <source>
        <dbReference type="ARBA" id="ARBA00040983"/>
    </source>
</evidence>
<dbReference type="InterPro" id="IPR051149">
    <property type="entry name" value="Spindly/BICDR_Dynein_Adapter"/>
</dbReference>
<comment type="caution">
    <text evidence="7">The sequence shown here is derived from an EMBL/GenBank/DDBJ whole genome shotgun (WGS) entry which is preliminary data.</text>
</comment>
<feature type="coiled-coil region" evidence="5">
    <location>
        <begin position="304"/>
        <end position="367"/>
    </location>
</feature>
<keyword evidence="8" id="KW-1185">Reference proteome</keyword>
<evidence type="ECO:0000313" key="8">
    <source>
        <dbReference type="Proteomes" id="UP000823561"/>
    </source>
</evidence>
<reference evidence="7" key="1">
    <citation type="submission" date="2020-10" db="EMBL/GenBank/DDBJ databases">
        <title>Chromosome-scale genome assembly of the Allis shad, Alosa alosa.</title>
        <authorList>
            <person name="Margot Z."/>
            <person name="Christophe K."/>
            <person name="Cabau C."/>
            <person name="Louis A."/>
            <person name="Berthelot C."/>
            <person name="Parey E."/>
            <person name="Roest Crollius H."/>
            <person name="Montfort J."/>
            <person name="Robinson-Rechavi M."/>
            <person name="Bucao C."/>
            <person name="Bouchez O."/>
            <person name="Gislard M."/>
            <person name="Lluch J."/>
            <person name="Milhes M."/>
            <person name="Lampietro C."/>
            <person name="Lopez Roques C."/>
            <person name="Donnadieu C."/>
            <person name="Braasch I."/>
            <person name="Desvignes T."/>
            <person name="Postlethwait J."/>
            <person name="Bobe J."/>
            <person name="Guiguen Y."/>
        </authorList>
    </citation>
    <scope>NUCLEOTIDE SEQUENCE</scope>
    <source>
        <strain evidence="7">M-15738</strain>
        <tissue evidence="7">Blood</tissue>
    </source>
</reference>
<evidence type="ECO:0000256" key="3">
    <source>
        <dbReference type="ARBA" id="ARBA00041790"/>
    </source>
</evidence>
<feature type="region of interest" description="Disordered" evidence="6">
    <location>
        <begin position="402"/>
        <end position="425"/>
    </location>
</feature>
<feature type="coiled-coil region" evidence="5">
    <location>
        <begin position="64"/>
        <end position="246"/>
    </location>
</feature>
<dbReference type="GO" id="GO:0047496">
    <property type="term" value="P:vesicle transport along microtubule"/>
    <property type="evidence" value="ECO:0007669"/>
    <property type="project" value="TreeGrafter"/>
</dbReference>
<organism evidence="7 8">
    <name type="scientific">Alosa alosa</name>
    <name type="common">allis shad</name>
    <dbReference type="NCBI Taxonomy" id="278164"/>
    <lineage>
        <taxon>Eukaryota</taxon>
        <taxon>Metazoa</taxon>
        <taxon>Chordata</taxon>
        <taxon>Craniata</taxon>
        <taxon>Vertebrata</taxon>
        <taxon>Euteleostomi</taxon>
        <taxon>Actinopterygii</taxon>
        <taxon>Neopterygii</taxon>
        <taxon>Teleostei</taxon>
        <taxon>Clupei</taxon>
        <taxon>Clupeiformes</taxon>
        <taxon>Clupeoidei</taxon>
        <taxon>Clupeidae</taxon>
        <taxon>Alosa</taxon>
    </lineage>
</organism>
<gene>
    <name evidence="7" type="ORF">AALO_G00020830</name>
</gene>
<proteinExistence type="predicted"/>
<sequence>MFSPKKETLPSPSLEDSFFPFSSSSSSTKRTMAPGVVPEALTDLAQDDGPALMESDLILAAELGQALLERNEELNVQLEQKDKEMEAVQQEKHVLQRRLEVCEMEASQREAELQADLATLRKQLEQQHAQGRDRRREETQQLTQLSNHNHKLVEQLAEAVSLEHALRSELRQLREEMEENSFTRSISSARVDSLQAEIRVAQERYSNLDKRLQSTQDDNDRLRSERDMLREKVADLQSSLLDKESELEQEHSTVFRLQTHNRTLQHRVQALGEEVSLGETTSFPLSLQCELQQSQAKEALLAHSEVLQVREAELQKLNQELQSKEEELRSLREEVKPFRSSPGKPSYSSLEEELLKTRQDRDSLNIQLLSTIKHKVALSQEVDAWQEDMRLVICQQVQQQEEDRKKMASPLQRGTRTSKSLRLRGEEKNNFFSSLFSGK</sequence>
<protein>
    <recommendedName>
        <fullName evidence="2">BICD family-like cargo adapter 2</fullName>
    </recommendedName>
    <alternativeName>
        <fullName evidence="3">Bicaudal D-related protein 2</fullName>
    </alternativeName>
    <alternativeName>
        <fullName evidence="4">Coiled-coil domain-containing protein 64B</fullName>
    </alternativeName>
</protein>
<dbReference type="AlphaFoldDB" id="A0AAV6H9M5"/>
<feature type="compositionally biased region" description="Low complexity" evidence="6">
    <location>
        <begin position="10"/>
        <end position="27"/>
    </location>
</feature>
<evidence type="ECO:0000256" key="1">
    <source>
        <dbReference type="ARBA" id="ARBA00023054"/>
    </source>
</evidence>
<dbReference type="PANTHER" id="PTHR32123">
    <property type="entry name" value="BICD FAMILY-LIKE CARGO ADAPTER"/>
    <property type="match status" value="1"/>
</dbReference>
<dbReference type="Proteomes" id="UP000823561">
    <property type="component" value="Chromosome 2"/>
</dbReference>
<evidence type="ECO:0000256" key="4">
    <source>
        <dbReference type="ARBA" id="ARBA00043196"/>
    </source>
</evidence>
<dbReference type="PANTHER" id="PTHR32123:SF11">
    <property type="entry name" value="BICD FAMILY-LIKE CARGO ADAPTER 2-RELATED"/>
    <property type="match status" value="1"/>
</dbReference>
<dbReference type="EMBL" id="JADWDJ010000002">
    <property type="protein sequence ID" value="KAG5283903.1"/>
    <property type="molecule type" value="Genomic_DNA"/>
</dbReference>
<dbReference type="Gene3D" id="1.10.287.1490">
    <property type="match status" value="1"/>
</dbReference>